<dbReference type="PANTHER" id="PTHR33405">
    <property type="entry name" value="PROTEIN FLX-LIKE 2"/>
    <property type="match status" value="1"/>
</dbReference>
<evidence type="ECO:0000313" key="8">
    <source>
        <dbReference type="Proteomes" id="UP001367508"/>
    </source>
</evidence>
<comment type="similarity">
    <text evidence="1">Belongs to the FLX family.</text>
</comment>
<evidence type="ECO:0000256" key="1">
    <source>
        <dbReference type="ARBA" id="ARBA00005405"/>
    </source>
</evidence>
<dbReference type="GO" id="GO:0009908">
    <property type="term" value="P:flower development"/>
    <property type="evidence" value="ECO:0007669"/>
    <property type="project" value="UniProtKB-KW"/>
</dbReference>
<dbReference type="GO" id="GO:0030154">
    <property type="term" value="P:cell differentiation"/>
    <property type="evidence" value="ECO:0007669"/>
    <property type="project" value="UniProtKB-KW"/>
</dbReference>
<keyword evidence="2" id="KW-0217">Developmental protein</keyword>
<evidence type="ECO:0000313" key="7">
    <source>
        <dbReference type="EMBL" id="KAK7329873.1"/>
    </source>
</evidence>
<dbReference type="EMBL" id="JAYMYQ010000005">
    <property type="protein sequence ID" value="KAK7329873.1"/>
    <property type="molecule type" value="Genomic_DNA"/>
</dbReference>
<proteinExistence type="inferred from homology"/>
<comment type="caution">
    <text evidence="7">The sequence shown here is derived from an EMBL/GenBank/DDBJ whole genome shotgun (WGS) entry which is preliminary data.</text>
</comment>
<evidence type="ECO:0000256" key="5">
    <source>
        <dbReference type="ARBA" id="ARBA00023089"/>
    </source>
</evidence>
<evidence type="ECO:0000256" key="6">
    <source>
        <dbReference type="SAM" id="Coils"/>
    </source>
</evidence>
<reference evidence="7 8" key="1">
    <citation type="submission" date="2024-01" db="EMBL/GenBank/DDBJ databases">
        <title>The genomes of 5 underutilized Papilionoideae crops provide insights into root nodulation and disease resistanc.</title>
        <authorList>
            <person name="Jiang F."/>
        </authorList>
    </citation>
    <scope>NUCLEOTIDE SEQUENCE [LARGE SCALE GENOMIC DNA]</scope>
    <source>
        <strain evidence="7">LVBAO_FW01</strain>
        <tissue evidence="7">Leaves</tissue>
    </source>
</reference>
<accession>A0AAN9LAV3</accession>
<dbReference type="InterPro" id="IPR040353">
    <property type="entry name" value="FLX/FLX-like"/>
</dbReference>
<feature type="coiled-coil region" evidence="6">
    <location>
        <begin position="179"/>
        <end position="279"/>
    </location>
</feature>
<protein>
    <submittedName>
        <fullName evidence="7">Uncharacterized protein</fullName>
    </submittedName>
</protein>
<name>A0AAN9LAV3_CANGL</name>
<evidence type="ECO:0000256" key="3">
    <source>
        <dbReference type="ARBA" id="ARBA00022782"/>
    </source>
</evidence>
<sequence length="351" mass="37974">MQSIVVYVGSGDVDVALLDFDGQNLVVDTTSACHCLHRSHHVCQINTTSLLPSPGKFPPSYEGRPVQAPGMMRHGPFPGLSSGASHRSLESLPPLQLLENKIAAQEAEIERLVGDNRRLASAHVALREALVAAAQDVQKLKSHIRSIQTESDIQIRVLLDKIAKGEVDIRAGDSLKKDLQQAHIEAQSLAASRQELNAQIQQATQELKKVHIDVKSIPDLQAELDSLLQEHQRLRATFEYEKSKNIELVDYMKGKEKNLIAMAREVEMLRAEISNAEKRVNAPNLFRAATPVDSSGPFLDAYGRAHGPMAVGQVGESMVPIGDSNGVAAVSSAGAGGAVWAGPYDPSVGRR</sequence>
<organism evidence="7 8">
    <name type="scientific">Canavalia gladiata</name>
    <name type="common">Sword bean</name>
    <name type="synonym">Dolichos gladiatus</name>
    <dbReference type="NCBI Taxonomy" id="3824"/>
    <lineage>
        <taxon>Eukaryota</taxon>
        <taxon>Viridiplantae</taxon>
        <taxon>Streptophyta</taxon>
        <taxon>Embryophyta</taxon>
        <taxon>Tracheophyta</taxon>
        <taxon>Spermatophyta</taxon>
        <taxon>Magnoliopsida</taxon>
        <taxon>eudicotyledons</taxon>
        <taxon>Gunneridae</taxon>
        <taxon>Pentapetalae</taxon>
        <taxon>rosids</taxon>
        <taxon>fabids</taxon>
        <taxon>Fabales</taxon>
        <taxon>Fabaceae</taxon>
        <taxon>Papilionoideae</taxon>
        <taxon>50 kb inversion clade</taxon>
        <taxon>NPAAA clade</taxon>
        <taxon>indigoferoid/millettioid clade</taxon>
        <taxon>Phaseoleae</taxon>
        <taxon>Canavalia</taxon>
    </lineage>
</organism>
<dbReference type="AlphaFoldDB" id="A0AAN9LAV3"/>
<keyword evidence="5" id="KW-0287">Flowering</keyword>
<evidence type="ECO:0000256" key="2">
    <source>
        <dbReference type="ARBA" id="ARBA00022473"/>
    </source>
</evidence>
<keyword evidence="4 6" id="KW-0175">Coiled coil</keyword>
<dbReference type="Proteomes" id="UP001367508">
    <property type="component" value="Unassembled WGS sequence"/>
</dbReference>
<gene>
    <name evidence="7" type="ORF">VNO77_24054</name>
</gene>
<evidence type="ECO:0000256" key="4">
    <source>
        <dbReference type="ARBA" id="ARBA00023054"/>
    </source>
</evidence>
<dbReference type="PANTHER" id="PTHR33405:SF18">
    <property type="entry name" value="PROTEIN FLX-LIKE 4"/>
    <property type="match status" value="1"/>
</dbReference>
<keyword evidence="8" id="KW-1185">Reference proteome</keyword>
<keyword evidence="3" id="KW-0221">Differentiation</keyword>